<keyword evidence="10" id="KW-0902">Two-component regulatory system</keyword>
<dbReference type="GO" id="GO:0005737">
    <property type="term" value="C:cytoplasm"/>
    <property type="evidence" value="ECO:0007669"/>
    <property type="project" value="InterPro"/>
</dbReference>
<dbReference type="SUPFAM" id="SSF47384">
    <property type="entry name" value="Homodimeric domain of signal transducing histidine kinase"/>
    <property type="match status" value="1"/>
</dbReference>
<dbReference type="InterPro" id="IPR005467">
    <property type="entry name" value="His_kinase_dom"/>
</dbReference>
<dbReference type="InterPro" id="IPR035891">
    <property type="entry name" value="CheY-binding_CheA"/>
</dbReference>
<dbReference type="Proteomes" id="UP001057291">
    <property type="component" value="Unassembled WGS sequence"/>
</dbReference>
<gene>
    <name evidence="16" type="ORF">DNHGIG_12760</name>
</gene>
<dbReference type="Pfam" id="PF01627">
    <property type="entry name" value="Hpt"/>
    <property type="match status" value="1"/>
</dbReference>
<keyword evidence="6" id="KW-0808">Transferase</keyword>
<protein>
    <recommendedName>
        <fullName evidence="3">Chemotaxis protein CheA</fullName>
        <ecNumber evidence="2">2.7.13.3</ecNumber>
    </recommendedName>
</protein>
<keyword evidence="9" id="KW-0067">ATP-binding</keyword>
<dbReference type="SMART" id="SM00073">
    <property type="entry name" value="HPT"/>
    <property type="match status" value="1"/>
</dbReference>
<keyword evidence="12" id="KW-0175">Coiled coil</keyword>
<keyword evidence="5 11" id="KW-0597">Phosphoprotein</keyword>
<dbReference type="Pfam" id="PF02518">
    <property type="entry name" value="HATPase_c"/>
    <property type="match status" value="1"/>
</dbReference>
<evidence type="ECO:0000313" key="17">
    <source>
        <dbReference type="Proteomes" id="UP001057291"/>
    </source>
</evidence>
<dbReference type="GO" id="GO:0005524">
    <property type="term" value="F:ATP binding"/>
    <property type="evidence" value="ECO:0007669"/>
    <property type="project" value="UniProtKB-KW"/>
</dbReference>
<sequence>MHAEYLSMFIDETREHLQAWSDGMLEIEKSKDLAVIPTIFRAAHTIKGMSMTMGFTHMGDITHHAENLLDQIRNGLLPLSASVVDALFHALDALETLLEEVEEFGEERSHDWSALLEELDRVLRQEETSENPAREEMAAASSTKTIVQTIAETAMEQGQRVYEIEIGFSEDCLMPMARWAQVRQTFDEDKLLHTDPEPAVLDAGEYNGNIRFVLASDLDAEEIANEILRVSEVKIIMFAEWQKQGNQSVRTGNLLPKERITDDEHVQYVIQQALAKGFRVYEAGVRLAPTTQMKSARMYLVFEAIGGQDHLLFTKPPMDAIEQEQLEQDVLFILWSHESIEKIRHAIESVSEIELVELREWKQENERLERSENVVKKTKQKQSAVEGKKGSTIRVDTEKLDELMNLFSELVIDKTRLEQIRGEVRHDGLQQTIDHMSRISNQLQELIMSIRMIPVESVFQRFPRMVRDTAKQLGKEIEFTISGEDTELDRTVVEEIGDPILHMLRNSIDHGIEPVEERRKRGKPDAGHIQLRAYPSGNYVFIEVEDDGGGIDREKVLRKAREKGIVDANDSLTDQQVYQLLFSSGFSTADTISDISGRGVGLDVVKAKIESLSGKVEIHSQPGKGTKFVIQLPMTLAILDGLLVKIGENPYVLPIGTIAEVTDIPEIKTVHGKPVTVWRDQVVPVEYVGEVFGGKRSEEGNLILIQKGQQKMGIVVDDLLGQQEVVLKSLDRELKKIPYFSGATILGDGTVALILDTNAFFAS</sequence>
<dbReference type="Gene3D" id="1.10.287.560">
    <property type="entry name" value="Histidine kinase CheA-like, homodimeric domain"/>
    <property type="match status" value="1"/>
</dbReference>
<reference evidence="16" key="1">
    <citation type="journal article" date="2023" name="Int. J. Syst. Evol. Microbiol.">
        <title>Collibacillus ludicampi gen. nov., sp. nov., a new soil bacterium of the family Alicyclobacillaceae.</title>
        <authorList>
            <person name="Jojima T."/>
            <person name="Ioku Y."/>
            <person name="Fukuta Y."/>
            <person name="Shirasaka N."/>
            <person name="Matsumura Y."/>
            <person name="Mori M."/>
        </authorList>
    </citation>
    <scope>NUCLEOTIDE SEQUENCE</scope>
    <source>
        <strain evidence="16">TP075</strain>
    </source>
</reference>
<dbReference type="InterPro" id="IPR036097">
    <property type="entry name" value="HisK_dim/P_sf"/>
</dbReference>
<evidence type="ECO:0000256" key="6">
    <source>
        <dbReference type="ARBA" id="ARBA00022679"/>
    </source>
</evidence>
<comment type="caution">
    <text evidence="16">The sequence shown here is derived from an EMBL/GenBank/DDBJ whole genome shotgun (WGS) entry which is preliminary data.</text>
</comment>
<dbReference type="PANTHER" id="PTHR43395">
    <property type="entry name" value="SENSOR HISTIDINE KINASE CHEA"/>
    <property type="match status" value="1"/>
</dbReference>
<dbReference type="GO" id="GO:0000155">
    <property type="term" value="F:phosphorelay sensor kinase activity"/>
    <property type="evidence" value="ECO:0007669"/>
    <property type="project" value="InterPro"/>
</dbReference>
<dbReference type="InterPro" id="IPR037052">
    <property type="entry name" value="CheA-like_P2_sf"/>
</dbReference>
<evidence type="ECO:0000256" key="8">
    <source>
        <dbReference type="ARBA" id="ARBA00022777"/>
    </source>
</evidence>
<dbReference type="PANTHER" id="PTHR43395:SF1">
    <property type="entry name" value="CHEMOTAXIS PROTEIN CHEA"/>
    <property type="match status" value="1"/>
</dbReference>
<evidence type="ECO:0000256" key="10">
    <source>
        <dbReference type="ARBA" id="ARBA00023012"/>
    </source>
</evidence>
<dbReference type="SMART" id="SM00387">
    <property type="entry name" value="HATPase_c"/>
    <property type="match status" value="1"/>
</dbReference>
<evidence type="ECO:0000259" key="13">
    <source>
        <dbReference type="PROSITE" id="PS50109"/>
    </source>
</evidence>
<dbReference type="SUPFAM" id="SSF50341">
    <property type="entry name" value="CheW-like"/>
    <property type="match status" value="1"/>
</dbReference>
<dbReference type="InterPro" id="IPR008207">
    <property type="entry name" value="Sig_transdc_His_kin_Hpt_dom"/>
</dbReference>
<dbReference type="InterPro" id="IPR036641">
    <property type="entry name" value="HPT_dom_sf"/>
</dbReference>
<evidence type="ECO:0000256" key="1">
    <source>
        <dbReference type="ARBA" id="ARBA00000085"/>
    </source>
</evidence>
<dbReference type="InterPro" id="IPR036061">
    <property type="entry name" value="CheW-like_dom_sf"/>
</dbReference>
<proteinExistence type="predicted"/>
<dbReference type="Pfam" id="PF01584">
    <property type="entry name" value="CheW"/>
    <property type="match status" value="1"/>
</dbReference>
<evidence type="ECO:0000256" key="12">
    <source>
        <dbReference type="SAM" id="Coils"/>
    </source>
</evidence>
<dbReference type="PRINTS" id="PR00344">
    <property type="entry name" value="BCTRLSENSOR"/>
</dbReference>
<dbReference type="Gene3D" id="3.30.70.1110">
    <property type="entry name" value="Histidine kinase CheA-like, P2 response regulator-binding domain"/>
    <property type="match status" value="2"/>
</dbReference>
<organism evidence="16 17">
    <name type="scientific">Collibacillus ludicampi</name>
    <dbReference type="NCBI Taxonomy" id="2771369"/>
    <lineage>
        <taxon>Bacteria</taxon>
        <taxon>Bacillati</taxon>
        <taxon>Bacillota</taxon>
        <taxon>Bacilli</taxon>
        <taxon>Bacillales</taxon>
        <taxon>Alicyclobacillaceae</taxon>
        <taxon>Collibacillus</taxon>
    </lineage>
</organism>
<dbReference type="InterPro" id="IPR004358">
    <property type="entry name" value="Sig_transdc_His_kin-like_C"/>
</dbReference>
<dbReference type="InterPro" id="IPR037006">
    <property type="entry name" value="CheA-like_homodim_sf"/>
</dbReference>
<feature type="modified residue" description="Phosphohistidine" evidence="11">
    <location>
        <position position="44"/>
    </location>
</feature>
<dbReference type="FunFam" id="2.30.30.40:FF:000048">
    <property type="entry name" value="Chemotaxis protein CheA, putative"/>
    <property type="match status" value="1"/>
</dbReference>
<dbReference type="FunFam" id="3.30.565.10:FF:000016">
    <property type="entry name" value="Chemotaxis protein CheA, putative"/>
    <property type="match status" value="1"/>
</dbReference>
<dbReference type="CDD" id="cd00731">
    <property type="entry name" value="CheA_reg"/>
    <property type="match status" value="1"/>
</dbReference>
<evidence type="ECO:0000256" key="2">
    <source>
        <dbReference type="ARBA" id="ARBA00012438"/>
    </source>
</evidence>
<evidence type="ECO:0000256" key="9">
    <source>
        <dbReference type="ARBA" id="ARBA00022840"/>
    </source>
</evidence>
<dbReference type="Pfam" id="PF02895">
    <property type="entry name" value="H-kinase_dim"/>
    <property type="match status" value="1"/>
</dbReference>
<dbReference type="InterPro" id="IPR004105">
    <property type="entry name" value="CheA-like_dim"/>
</dbReference>
<name>A0AAV4LCZ5_9BACL</name>
<dbReference type="SUPFAM" id="SSF55052">
    <property type="entry name" value="CheY-binding domain of CheA"/>
    <property type="match status" value="2"/>
</dbReference>
<dbReference type="PROSITE" id="PS50851">
    <property type="entry name" value="CHEW"/>
    <property type="match status" value="1"/>
</dbReference>
<dbReference type="PROSITE" id="PS50894">
    <property type="entry name" value="HPT"/>
    <property type="match status" value="1"/>
</dbReference>
<dbReference type="Gene3D" id="2.30.30.40">
    <property type="entry name" value="SH3 Domains"/>
    <property type="match status" value="1"/>
</dbReference>
<feature type="coiled-coil region" evidence="12">
    <location>
        <begin position="351"/>
        <end position="378"/>
    </location>
</feature>
<dbReference type="RefSeq" id="WP_282198904.1">
    <property type="nucleotide sequence ID" value="NZ_BOQE01000001.1"/>
</dbReference>
<dbReference type="SMART" id="SM00260">
    <property type="entry name" value="CheW"/>
    <property type="match status" value="1"/>
</dbReference>
<feature type="domain" description="HPt" evidence="15">
    <location>
        <begin position="1"/>
        <end position="101"/>
    </location>
</feature>
<dbReference type="SMART" id="SM01231">
    <property type="entry name" value="H-kinase_dim"/>
    <property type="match status" value="1"/>
</dbReference>
<evidence type="ECO:0000256" key="4">
    <source>
        <dbReference type="ARBA" id="ARBA00022500"/>
    </source>
</evidence>
<dbReference type="InterPro" id="IPR003594">
    <property type="entry name" value="HATPase_dom"/>
</dbReference>
<evidence type="ECO:0000313" key="16">
    <source>
        <dbReference type="EMBL" id="GIM45727.1"/>
    </source>
</evidence>
<dbReference type="EMBL" id="BOQE01000001">
    <property type="protein sequence ID" value="GIM45727.1"/>
    <property type="molecule type" value="Genomic_DNA"/>
</dbReference>
<comment type="catalytic activity">
    <reaction evidence="1">
        <text>ATP + protein L-histidine = ADP + protein N-phospho-L-histidine.</text>
        <dbReference type="EC" id="2.7.13.3"/>
    </reaction>
</comment>
<dbReference type="EC" id="2.7.13.3" evidence="2"/>
<dbReference type="GO" id="GO:0006935">
    <property type="term" value="P:chemotaxis"/>
    <property type="evidence" value="ECO:0007669"/>
    <property type="project" value="UniProtKB-KW"/>
</dbReference>
<feature type="domain" description="Histidine kinase" evidence="13">
    <location>
        <begin position="429"/>
        <end position="636"/>
    </location>
</feature>
<evidence type="ECO:0000256" key="7">
    <source>
        <dbReference type="ARBA" id="ARBA00022741"/>
    </source>
</evidence>
<dbReference type="SUPFAM" id="SSF55874">
    <property type="entry name" value="ATPase domain of HSP90 chaperone/DNA topoisomerase II/histidine kinase"/>
    <property type="match status" value="1"/>
</dbReference>
<dbReference type="InterPro" id="IPR002545">
    <property type="entry name" value="CheW-lke_dom"/>
</dbReference>
<keyword evidence="4" id="KW-0145">Chemotaxis</keyword>
<dbReference type="Gene3D" id="1.20.120.160">
    <property type="entry name" value="HPT domain"/>
    <property type="match status" value="1"/>
</dbReference>
<keyword evidence="8" id="KW-0418">Kinase</keyword>
<dbReference type="InterPro" id="IPR010808">
    <property type="entry name" value="CheA_P2-bd"/>
</dbReference>
<dbReference type="CDD" id="cd00088">
    <property type="entry name" value="HPT"/>
    <property type="match status" value="1"/>
</dbReference>
<keyword evidence="7" id="KW-0547">Nucleotide-binding</keyword>
<evidence type="ECO:0000256" key="11">
    <source>
        <dbReference type="PROSITE-ProRule" id="PRU00110"/>
    </source>
</evidence>
<evidence type="ECO:0000259" key="15">
    <source>
        <dbReference type="PROSITE" id="PS50894"/>
    </source>
</evidence>
<dbReference type="PROSITE" id="PS50109">
    <property type="entry name" value="HIS_KIN"/>
    <property type="match status" value="1"/>
</dbReference>
<accession>A0AAV4LCZ5</accession>
<dbReference type="SUPFAM" id="SSF47226">
    <property type="entry name" value="Histidine-containing phosphotransfer domain, HPT domain"/>
    <property type="match status" value="1"/>
</dbReference>
<dbReference type="InterPro" id="IPR051315">
    <property type="entry name" value="Bact_Chemotaxis_CheA"/>
</dbReference>
<dbReference type="AlphaFoldDB" id="A0AAV4LCZ5"/>
<evidence type="ECO:0000259" key="14">
    <source>
        <dbReference type="PROSITE" id="PS50851"/>
    </source>
</evidence>
<dbReference type="Pfam" id="PF07194">
    <property type="entry name" value="P2"/>
    <property type="match status" value="2"/>
</dbReference>
<keyword evidence="17" id="KW-1185">Reference proteome</keyword>
<dbReference type="Gene3D" id="3.30.565.10">
    <property type="entry name" value="Histidine kinase-like ATPase, C-terminal domain"/>
    <property type="match status" value="1"/>
</dbReference>
<dbReference type="InterPro" id="IPR036890">
    <property type="entry name" value="HATPase_C_sf"/>
</dbReference>
<dbReference type="CDD" id="cd16916">
    <property type="entry name" value="HATPase_CheA-like"/>
    <property type="match status" value="1"/>
</dbReference>
<evidence type="ECO:0000256" key="3">
    <source>
        <dbReference type="ARBA" id="ARBA00021495"/>
    </source>
</evidence>
<evidence type="ECO:0000256" key="5">
    <source>
        <dbReference type="ARBA" id="ARBA00022553"/>
    </source>
</evidence>
<feature type="domain" description="CheW-like" evidence="14">
    <location>
        <begin position="638"/>
        <end position="763"/>
    </location>
</feature>